<dbReference type="KEGG" id="cng:CNAG_07002"/>
<feature type="compositionally biased region" description="Polar residues" evidence="1">
    <location>
        <begin position="88"/>
        <end position="105"/>
    </location>
</feature>
<reference evidence="2 3" key="1">
    <citation type="journal article" date="2014" name="PLoS Genet.">
        <title>Analysis of the genome and transcriptome of Cryptococcus neoformans var. grubii reveals complex RNA expression and microevolution leading to virulence attenuation.</title>
        <authorList>
            <person name="Janbon G."/>
            <person name="Ormerod K.L."/>
            <person name="Paulet D."/>
            <person name="Byrnes E.J.III."/>
            <person name="Yadav V."/>
            <person name="Chatterjee G."/>
            <person name="Mullapudi N."/>
            <person name="Hon C.C."/>
            <person name="Billmyre R.B."/>
            <person name="Brunel F."/>
            <person name="Bahn Y.S."/>
            <person name="Chen W."/>
            <person name="Chen Y."/>
            <person name="Chow E.W."/>
            <person name="Coppee J.Y."/>
            <person name="Floyd-Averette A."/>
            <person name="Gaillardin C."/>
            <person name="Gerik K.J."/>
            <person name="Goldberg J."/>
            <person name="Gonzalez-Hilarion S."/>
            <person name="Gujja S."/>
            <person name="Hamlin J.L."/>
            <person name="Hsueh Y.P."/>
            <person name="Ianiri G."/>
            <person name="Jones S."/>
            <person name="Kodira C.D."/>
            <person name="Kozubowski L."/>
            <person name="Lam W."/>
            <person name="Marra M."/>
            <person name="Mesner L.D."/>
            <person name="Mieczkowski P.A."/>
            <person name="Moyrand F."/>
            <person name="Nielsen K."/>
            <person name="Proux C."/>
            <person name="Rossignol T."/>
            <person name="Schein J.E."/>
            <person name="Sun S."/>
            <person name="Wollschlaeger C."/>
            <person name="Wood I.A."/>
            <person name="Zeng Q."/>
            <person name="Neuveglise C."/>
            <person name="Newlon C.S."/>
            <person name="Perfect J.R."/>
            <person name="Lodge J.K."/>
            <person name="Idnurm A."/>
            <person name="Stajich J.E."/>
            <person name="Kronstad J.W."/>
            <person name="Sanyal K."/>
            <person name="Heitman J."/>
            <person name="Fraser J.A."/>
            <person name="Cuomo C.A."/>
            <person name="Dietrich F.S."/>
        </authorList>
    </citation>
    <scope>NUCLEOTIDE SEQUENCE [LARGE SCALE GENOMIC DNA]</scope>
    <source>
        <strain evidence="3">H99 / ATCC 208821 / CBS 10515 / FGSC 9487</strain>
    </source>
</reference>
<dbReference type="PANTHER" id="PTHR34863:SF1">
    <property type="entry name" value="OTU DOMAIN-CONTAINING PROTEIN"/>
    <property type="match status" value="1"/>
</dbReference>
<dbReference type="EMBL" id="CP003828">
    <property type="protein sequence ID" value="AFR97275.2"/>
    <property type="molecule type" value="Genomic_DNA"/>
</dbReference>
<organism evidence="2 3">
    <name type="scientific">Cryptococcus neoformans (strain H99 / ATCC 208821 / CBS 10515 / FGSC 9487)</name>
    <name type="common">Cryptococcus neoformans var. grubii serotype A</name>
    <dbReference type="NCBI Taxonomy" id="235443"/>
    <lineage>
        <taxon>Eukaryota</taxon>
        <taxon>Fungi</taxon>
        <taxon>Dikarya</taxon>
        <taxon>Basidiomycota</taxon>
        <taxon>Agaricomycotina</taxon>
        <taxon>Tremellomycetes</taxon>
        <taxon>Tremellales</taxon>
        <taxon>Cryptococcaceae</taxon>
        <taxon>Cryptococcus</taxon>
        <taxon>Cryptococcus neoformans species complex</taxon>
    </lineage>
</organism>
<evidence type="ECO:0000313" key="3">
    <source>
        <dbReference type="Proteomes" id="UP000010091"/>
    </source>
</evidence>
<feature type="compositionally biased region" description="Low complexity" evidence="1">
    <location>
        <begin position="126"/>
        <end position="139"/>
    </location>
</feature>
<protein>
    <submittedName>
        <fullName evidence="2">Uncharacterized protein</fullName>
    </submittedName>
</protein>
<evidence type="ECO:0000313" key="2">
    <source>
        <dbReference type="EMBL" id="AFR97275.2"/>
    </source>
</evidence>
<evidence type="ECO:0000256" key="1">
    <source>
        <dbReference type="SAM" id="MobiDB-lite"/>
    </source>
</evidence>
<proteinExistence type="predicted"/>
<dbReference type="OrthoDB" id="2564822at2759"/>
<feature type="compositionally biased region" description="Basic residues" evidence="1">
    <location>
        <begin position="42"/>
        <end position="57"/>
    </location>
</feature>
<keyword evidence="3" id="KW-1185">Reference proteome</keyword>
<dbReference type="Proteomes" id="UP000010091">
    <property type="component" value="Chromosome 9"/>
</dbReference>
<feature type="region of interest" description="Disordered" evidence="1">
    <location>
        <begin position="126"/>
        <end position="166"/>
    </location>
</feature>
<dbReference type="GeneID" id="23890127"/>
<gene>
    <name evidence="2" type="ORF">CNAG_07002</name>
</gene>
<dbReference type="PANTHER" id="PTHR34863">
    <property type="entry name" value="EXPRESSED PROTEIN"/>
    <property type="match status" value="1"/>
</dbReference>
<dbReference type="VEuPathDB" id="FungiDB:CNAG_07002"/>
<feature type="region of interest" description="Disordered" evidence="1">
    <location>
        <begin position="35"/>
        <end position="114"/>
    </location>
</feature>
<dbReference type="RefSeq" id="XP_012051584.1">
    <property type="nucleotide sequence ID" value="XM_012196194.1"/>
</dbReference>
<dbReference type="AlphaFoldDB" id="J9VZT3"/>
<name>J9VZT3_CRYN9</name>
<accession>J9VZT3</accession>
<sequence>MIFILSIANLFNFKDSTLHHTASFDSATLSLAGMASSSRSKASTKGRPQPKRGKKTAVRPSRLFTRRRPTFRATSPESIGEQIEVQLECQSTPQAHPSSGESSVGSHPPSPALSHVSYVSHADLSVHSPLSNHSSPSHAHNNEGRPSPAGSGSVYEPSQEPPEGYTDINNAALKEVLDAHITPFTQLPETARAELMGSTCPDAVDVDSWAIAMSPEYYQQHFCNVHTIATLCSYLAVRPRDSAEYEGWTALAASGHVIFIHPSYSKSFIEHMGQHRPIEPAKTDFCITTSSLVVPMLDVIECLKEISCPTLRLVCYGQKRRITDYTVPFEPAQPDHYKASTNLWDIGVNVHSDKIFLFRPDGGRSNGVEIYPMVIPLSSDFGSCHIHVRYEGTDCKLKIYPLLVHKLKSLGGVETSDFKTHATFKARFERYGQILKDLEKTPPSKLGGYRIEVTVPSRTLLEAKNFVDSTGFLDINSWIYPTKPQLQPFKLDIKVIAKEQYIQNAKAMIAAADSLPIWRGSNHMPVSKPKKMLLIDVAAALGWNASGWRATSSNAMYAWWNIWTEKIEPWQFDPILDHLTIRWNNFRAVEELTEIIRDNLPERKIPCQKGSIADGHWYHKDTTRKEKRFRLRCRLRSCRHSLSACKAREWYASLLHDDMIPFHVVGLEAAAERETDQGGPGNDQSALEVPMPSPMALPETAPCNSVFNFIRRKYPGPQEMQELLRGFKERGVQIPCPLGGPGEGHELRNAGGKARFRLRCKFRKCKSSMELVPSQYWIKNLIEEGRLCRSLVGLPPNDDTVVNLQRPSSTCAIAEPAVAPSAPLPSHSL</sequence>